<accession>A0ABP5KFV7</accession>
<dbReference type="EMBL" id="BAAAQQ010000013">
    <property type="protein sequence ID" value="GAA2131556.1"/>
    <property type="molecule type" value="Genomic_DNA"/>
</dbReference>
<evidence type="ECO:0000313" key="3">
    <source>
        <dbReference type="EMBL" id="GAA2131556.1"/>
    </source>
</evidence>
<keyword evidence="2" id="KW-0812">Transmembrane</keyword>
<evidence type="ECO:0000256" key="2">
    <source>
        <dbReference type="SAM" id="Phobius"/>
    </source>
</evidence>
<feature type="coiled-coil region" evidence="1">
    <location>
        <begin position="103"/>
        <end position="186"/>
    </location>
</feature>
<keyword evidence="1" id="KW-0175">Coiled coil</keyword>
<keyword evidence="2" id="KW-0472">Membrane</keyword>
<name>A0ABP5KFV7_9ACTN</name>
<evidence type="ECO:0008006" key="5">
    <source>
        <dbReference type="Google" id="ProtNLM"/>
    </source>
</evidence>
<keyword evidence="2" id="KW-1133">Transmembrane helix</keyword>
<protein>
    <recommendedName>
        <fullName evidence="5">Multidomain membrane protein</fullName>
    </recommendedName>
</protein>
<comment type="caution">
    <text evidence="3">The sequence shown here is derived from an EMBL/GenBank/DDBJ whole genome shotgun (WGS) entry which is preliminary data.</text>
</comment>
<reference evidence="4" key="1">
    <citation type="journal article" date="2019" name="Int. J. Syst. Evol. Microbiol.">
        <title>The Global Catalogue of Microorganisms (GCM) 10K type strain sequencing project: providing services to taxonomists for standard genome sequencing and annotation.</title>
        <authorList>
            <consortium name="The Broad Institute Genomics Platform"/>
            <consortium name="The Broad Institute Genome Sequencing Center for Infectious Disease"/>
            <person name="Wu L."/>
            <person name="Ma J."/>
        </authorList>
    </citation>
    <scope>NUCLEOTIDE SEQUENCE [LARGE SCALE GENOMIC DNA]</scope>
    <source>
        <strain evidence="4">JCM 16021</strain>
    </source>
</reference>
<organism evidence="3 4">
    <name type="scientific">Nocardioides bigeumensis</name>
    <dbReference type="NCBI Taxonomy" id="433657"/>
    <lineage>
        <taxon>Bacteria</taxon>
        <taxon>Bacillati</taxon>
        <taxon>Actinomycetota</taxon>
        <taxon>Actinomycetes</taxon>
        <taxon>Propionibacteriales</taxon>
        <taxon>Nocardioidaceae</taxon>
        <taxon>Nocardioides</taxon>
    </lineage>
</organism>
<proteinExistence type="predicted"/>
<evidence type="ECO:0000256" key="1">
    <source>
        <dbReference type="SAM" id="Coils"/>
    </source>
</evidence>
<dbReference type="Proteomes" id="UP001500575">
    <property type="component" value="Unassembled WGS sequence"/>
</dbReference>
<feature type="transmembrane region" description="Helical" evidence="2">
    <location>
        <begin position="12"/>
        <end position="34"/>
    </location>
</feature>
<feature type="transmembrane region" description="Helical" evidence="2">
    <location>
        <begin position="40"/>
        <end position="58"/>
    </location>
</feature>
<dbReference type="SUPFAM" id="SSF57997">
    <property type="entry name" value="Tropomyosin"/>
    <property type="match status" value="1"/>
</dbReference>
<sequence>MTSPKARRRQRSTRLVTAVTLLVIAAALVTWGVLDNVSGLLAGSAVVAVLLGAAATRITHSELMESRREAGRDRVRLAKEYVALDASRVAEHAEAAGHLTTRLADRESALHELEEALVAAQRRAAEATRKRNAEARRADLAEAEGTDLTRRLEEADERAAEAIVRVAELESEVEVLQAEILAWQGVASQESKLA</sequence>
<dbReference type="RefSeq" id="WP_344305128.1">
    <property type="nucleotide sequence ID" value="NZ_BAAAQQ010000013.1"/>
</dbReference>
<keyword evidence="4" id="KW-1185">Reference proteome</keyword>
<gene>
    <name evidence="3" type="ORF">GCM10009843_35230</name>
</gene>
<evidence type="ECO:0000313" key="4">
    <source>
        <dbReference type="Proteomes" id="UP001500575"/>
    </source>
</evidence>